<dbReference type="GO" id="GO:0006351">
    <property type="term" value="P:DNA-templated transcription"/>
    <property type="evidence" value="ECO:0007669"/>
    <property type="project" value="InterPro"/>
</dbReference>
<dbReference type="EMBL" id="JAPZBS010000002">
    <property type="protein sequence ID" value="KAJ5381339.1"/>
    <property type="molecule type" value="Genomic_DNA"/>
</dbReference>
<sequence length="542" mass="61007">MEELSVMMWRTNLADGVAINNEANITPVGNPQPTLAYSLTRAIPECGNDSTRVNNLASLFLRHINGEHQFTRYKTTEPFSSYPDEQADLLFLHSAMLAAGATFEHQPDSLEVSNQFAELSESLVFTCFKNAPSIHIIQGLCILSWRSLALGHDHIGWAFLSMAAGLAVHLKLHVLVLDEVASQHLKPTIASAQAFWSFYMTDRTSISILGRNCILPWRRVNVPTIDAFFSEGEGDLTELSFAWQCKLWYMHDQNMDQIFSSSFEKCSVSDQVALLISMHETLNRFMKLRDSRLDLGRGVTPKPVLLFHMAYQMTLLITMPPFLRLFALARTEGQVSHARPLVLQSITSAASSMIQLVQNYCKWYGFEHANPLLIHHLLSASIVHLMNTTTKIPTFRRYSTRSVRKCLTLLHELGRYWELRSQKSINAIKTLAQRWKVEDVLLPDENFDLSDGNGGALDHIPPFVGSFDSSPSNAGQTAQQSFDAPHFSRFHPELDSGLPDDTEQQYDLSIMDLPASGDDHFGLSSFFPNFGEVGDLFWNSEC</sequence>
<dbReference type="PANTHER" id="PTHR31313:SF81">
    <property type="entry name" value="TY1 ENHANCER ACTIVATOR"/>
    <property type="match status" value="1"/>
</dbReference>
<evidence type="ECO:0000256" key="1">
    <source>
        <dbReference type="ARBA" id="ARBA00022723"/>
    </source>
</evidence>
<name>A0A9W9VHV3_9EURO</name>
<dbReference type="InterPro" id="IPR051615">
    <property type="entry name" value="Transcr_Regulatory_Elem"/>
</dbReference>
<gene>
    <name evidence="8" type="ORF">N7496_003767</name>
</gene>
<dbReference type="GO" id="GO:0008270">
    <property type="term" value="F:zinc ion binding"/>
    <property type="evidence" value="ECO:0007669"/>
    <property type="project" value="InterPro"/>
</dbReference>
<dbReference type="OrthoDB" id="10249920at2759"/>
<keyword evidence="3" id="KW-0805">Transcription regulation</keyword>
<evidence type="ECO:0000256" key="6">
    <source>
        <dbReference type="ARBA" id="ARBA00023242"/>
    </source>
</evidence>
<dbReference type="InterPro" id="IPR007219">
    <property type="entry name" value="XnlR_reg_dom"/>
</dbReference>
<evidence type="ECO:0000313" key="9">
    <source>
        <dbReference type="Proteomes" id="UP001147782"/>
    </source>
</evidence>
<protein>
    <recommendedName>
        <fullName evidence="7">Xylanolytic transcriptional activator regulatory domain-containing protein</fullName>
    </recommendedName>
</protein>
<evidence type="ECO:0000256" key="3">
    <source>
        <dbReference type="ARBA" id="ARBA00023015"/>
    </source>
</evidence>
<dbReference type="CDD" id="cd12148">
    <property type="entry name" value="fungal_TF_MHR"/>
    <property type="match status" value="1"/>
</dbReference>
<keyword evidence="6" id="KW-0539">Nucleus</keyword>
<dbReference type="Pfam" id="PF04082">
    <property type="entry name" value="Fungal_trans"/>
    <property type="match status" value="1"/>
</dbReference>
<reference evidence="8" key="1">
    <citation type="submission" date="2022-11" db="EMBL/GenBank/DDBJ databases">
        <authorList>
            <person name="Petersen C."/>
        </authorList>
    </citation>
    <scope>NUCLEOTIDE SEQUENCE</scope>
    <source>
        <strain evidence="8">IBT 29864</strain>
    </source>
</reference>
<feature type="domain" description="Xylanolytic transcriptional activator regulatory" evidence="7">
    <location>
        <begin position="80"/>
        <end position="244"/>
    </location>
</feature>
<accession>A0A9W9VHV3</accession>
<keyword evidence="2" id="KW-0862">Zinc</keyword>
<evidence type="ECO:0000313" key="8">
    <source>
        <dbReference type="EMBL" id="KAJ5381339.1"/>
    </source>
</evidence>
<evidence type="ECO:0000259" key="7">
    <source>
        <dbReference type="Pfam" id="PF04082"/>
    </source>
</evidence>
<dbReference type="GO" id="GO:0003677">
    <property type="term" value="F:DNA binding"/>
    <property type="evidence" value="ECO:0007669"/>
    <property type="project" value="UniProtKB-KW"/>
</dbReference>
<dbReference type="PANTHER" id="PTHR31313">
    <property type="entry name" value="TY1 ENHANCER ACTIVATOR"/>
    <property type="match status" value="1"/>
</dbReference>
<proteinExistence type="predicted"/>
<keyword evidence="4" id="KW-0238">DNA-binding</keyword>
<comment type="caution">
    <text evidence="8">The sequence shown here is derived from an EMBL/GenBank/DDBJ whole genome shotgun (WGS) entry which is preliminary data.</text>
</comment>
<dbReference type="GeneID" id="81435875"/>
<dbReference type="Proteomes" id="UP001147782">
    <property type="component" value="Unassembled WGS sequence"/>
</dbReference>
<dbReference type="AlphaFoldDB" id="A0A9W9VHV3"/>
<evidence type="ECO:0000256" key="4">
    <source>
        <dbReference type="ARBA" id="ARBA00023125"/>
    </source>
</evidence>
<reference evidence="8" key="2">
    <citation type="journal article" date="2023" name="IMA Fungus">
        <title>Comparative genomic study of the Penicillium genus elucidates a diverse pangenome and 15 lateral gene transfer events.</title>
        <authorList>
            <person name="Petersen C."/>
            <person name="Sorensen T."/>
            <person name="Nielsen M.R."/>
            <person name="Sondergaard T.E."/>
            <person name="Sorensen J.L."/>
            <person name="Fitzpatrick D.A."/>
            <person name="Frisvad J.C."/>
            <person name="Nielsen K.L."/>
        </authorList>
    </citation>
    <scope>NUCLEOTIDE SEQUENCE</scope>
    <source>
        <strain evidence="8">IBT 29864</strain>
    </source>
</reference>
<evidence type="ECO:0000256" key="2">
    <source>
        <dbReference type="ARBA" id="ARBA00022833"/>
    </source>
</evidence>
<keyword evidence="9" id="KW-1185">Reference proteome</keyword>
<organism evidence="8 9">
    <name type="scientific">Penicillium cataractarum</name>
    <dbReference type="NCBI Taxonomy" id="2100454"/>
    <lineage>
        <taxon>Eukaryota</taxon>
        <taxon>Fungi</taxon>
        <taxon>Dikarya</taxon>
        <taxon>Ascomycota</taxon>
        <taxon>Pezizomycotina</taxon>
        <taxon>Eurotiomycetes</taxon>
        <taxon>Eurotiomycetidae</taxon>
        <taxon>Eurotiales</taxon>
        <taxon>Aspergillaceae</taxon>
        <taxon>Penicillium</taxon>
    </lineage>
</organism>
<keyword evidence="5" id="KW-0804">Transcription</keyword>
<keyword evidence="1" id="KW-0479">Metal-binding</keyword>
<dbReference type="RefSeq" id="XP_056558910.1">
    <property type="nucleotide sequence ID" value="XM_056696698.1"/>
</dbReference>
<evidence type="ECO:0000256" key="5">
    <source>
        <dbReference type="ARBA" id="ARBA00023163"/>
    </source>
</evidence>